<evidence type="ECO:0000259" key="6">
    <source>
        <dbReference type="Pfam" id="PF01138"/>
    </source>
</evidence>
<evidence type="ECO:0000256" key="4">
    <source>
        <dbReference type="ARBA" id="ARBA00022835"/>
    </source>
</evidence>
<keyword evidence="3" id="KW-0698">rRNA processing</keyword>
<evidence type="ECO:0000256" key="2">
    <source>
        <dbReference type="ARBA" id="ARBA00006678"/>
    </source>
</evidence>
<dbReference type="SUPFAM" id="SSF55666">
    <property type="entry name" value="Ribonuclease PH domain 2-like"/>
    <property type="match status" value="1"/>
</dbReference>
<keyword evidence="5" id="KW-0539">Nucleus</keyword>
<dbReference type="PANTHER" id="PTHR11953:SF1">
    <property type="entry name" value="EXOSOME COMPLEX COMPONENT RRP46"/>
    <property type="match status" value="1"/>
</dbReference>
<dbReference type="GO" id="GO:0006364">
    <property type="term" value="P:rRNA processing"/>
    <property type="evidence" value="ECO:0007669"/>
    <property type="project" value="UniProtKB-KW"/>
</dbReference>
<gene>
    <name evidence="7" type="ORF">Agabi119p4_7512</name>
</gene>
<evidence type="ECO:0000256" key="1">
    <source>
        <dbReference type="ARBA" id="ARBA00004123"/>
    </source>
</evidence>
<dbReference type="InterPro" id="IPR036345">
    <property type="entry name" value="ExoRNase_PH_dom2_sf"/>
</dbReference>
<evidence type="ECO:0000313" key="8">
    <source>
        <dbReference type="Proteomes" id="UP000629468"/>
    </source>
</evidence>
<dbReference type="InterPro" id="IPR001247">
    <property type="entry name" value="ExoRNase_PH_dom1"/>
</dbReference>
<keyword evidence="4" id="KW-0271">Exosome</keyword>
<dbReference type="PANTHER" id="PTHR11953">
    <property type="entry name" value="EXOSOME COMPLEX COMPONENT"/>
    <property type="match status" value="1"/>
</dbReference>
<protein>
    <recommendedName>
        <fullName evidence="6">Exoribonuclease phosphorolytic domain-containing protein</fullName>
    </recommendedName>
</protein>
<name>A0A8H7C959_AGABI</name>
<feature type="domain" description="Exoribonuclease phosphorolytic" evidence="6">
    <location>
        <begin position="14"/>
        <end position="134"/>
    </location>
</feature>
<evidence type="ECO:0000256" key="5">
    <source>
        <dbReference type="ARBA" id="ARBA00023242"/>
    </source>
</evidence>
<comment type="subcellular location">
    <subcellularLocation>
        <location evidence="1">Nucleus</location>
    </subcellularLocation>
</comment>
<evidence type="ECO:0000313" key="7">
    <source>
        <dbReference type="EMBL" id="KAF7768269.1"/>
    </source>
</evidence>
<dbReference type="SUPFAM" id="SSF54211">
    <property type="entry name" value="Ribosomal protein S5 domain 2-like"/>
    <property type="match status" value="1"/>
</dbReference>
<dbReference type="GO" id="GO:0016075">
    <property type="term" value="P:rRNA catabolic process"/>
    <property type="evidence" value="ECO:0007669"/>
    <property type="project" value="TreeGrafter"/>
</dbReference>
<sequence length="280" mass="30191">MNRRRDNRHNNISRTISISYQGLARVDGSARFSFGETSSVASVSGPIEVRLAAEQASQATFEVITRPLSNVAATESKAISSAVRAAILPSLILNKHPRTLVQLVVQALSSPRTRWKQPLISCMINSSSLALLNAASVPMCGVVCAVAVGHLPDVGFVVDPSEDECAYIDAGGCFAFMFAEGVGSGIENVWSSWRSQSGTFAEKDFTDARALAQAGAQRVSKGSEGWELALMTIMRWRSELGCILSVLSSTHITSHARLISFDSKMRTNSFVHLTKSKRPS</sequence>
<dbReference type="GO" id="GO:0003723">
    <property type="term" value="F:RNA binding"/>
    <property type="evidence" value="ECO:0007669"/>
    <property type="project" value="TreeGrafter"/>
</dbReference>
<comment type="caution">
    <text evidence="7">The sequence shown here is derived from an EMBL/GenBank/DDBJ whole genome shotgun (WGS) entry which is preliminary data.</text>
</comment>
<dbReference type="InterPro" id="IPR050080">
    <property type="entry name" value="RNase_PH"/>
</dbReference>
<dbReference type="Gene3D" id="3.30.230.70">
    <property type="entry name" value="GHMP Kinase, N-terminal domain"/>
    <property type="match status" value="1"/>
</dbReference>
<dbReference type="GO" id="GO:0000177">
    <property type="term" value="C:cytoplasmic exosome (RNase complex)"/>
    <property type="evidence" value="ECO:0007669"/>
    <property type="project" value="TreeGrafter"/>
</dbReference>
<organism evidence="7 8">
    <name type="scientific">Agaricus bisporus var. burnettii</name>
    <dbReference type="NCBI Taxonomy" id="192524"/>
    <lineage>
        <taxon>Eukaryota</taxon>
        <taxon>Fungi</taxon>
        <taxon>Dikarya</taxon>
        <taxon>Basidiomycota</taxon>
        <taxon>Agaricomycotina</taxon>
        <taxon>Agaricomycetes</taxon>
        <taxon>Agaricomycetidae</taxon>
        <taxon>Agaricales</taxon>
        <taxon>Agaricineae</taxon>
        <taxon>Agaricaceae</taxon>
        <taxon>Agaricus</taxon>
    </lineage>
</organism>
<dbReference type="EMBL" id="JABXXO010000010">
    <property type="protein sequence ID" value="KAF7768269.1"/>
    <property type="molecule type" value="Genomic_DNA"/>
</dbReference>
<reference evidence="7 8" key="1">
    <citation type="journal article" name="Sci. Rep.">
        <title>Telomere-to-telomere assembled and centromere annotated genomes of the two main subspecies of the button mushroom Agaricus bisporus reveal especially polymorphic chromosome ends.</title>
        <authorList>
            <person name="Sonnenberg A.S.M."/>
            <person name="Sedaghat-Telgerd N."/>
            <person name="Lavrijssen B."/>
            <person name="Ohm R.A."/>
            <person name="Hendrickx P.M."/>
            <person name="Scholtmeijer K."/>
            <person name="Baars J.J.P."/>
            <person name="van Peer A."/>
        </authorList>
    </citation>
    <scope>NUCLEOTIDE SEQUENCE [LARGE SCALE GENOMIC DNA]</scope>
    <source>
        <strain evidence="7 8">H119_p4</strain>
    </source>
</reference>
<evidence type="ECO:0000256" key="3">
    <source>
        <dbReference type="ARBA" id="ARBA00022552"/>
    </source>
</evidence>
<proteinExistence type="inferred from homology"/>
<dbReference type="AlphaFoldDB" id="A0A8H7C959"/>
<dbReference type="Proteomes" id="UP000629468">
    <property type="component" value="Unassembled WGS sequence"/>
</dbReference>
<accession>A0A8H7C959</accession>
<dbReference type="GO" id="GO:0071028">
    <property type="term" value="P:nuclear mRNA surveillance"/>
    <property type="evidence" value="ECO:0007669"/>
    <property type="project" value="TreeGrafter"/>
</dbReference>
<dbReference type="InterPro" id="IPR027408">
    <property type="entry name" value="PNPase/RNase_PH_dom_sf"/>
</dbReference>
<dbReference type="GO" id="GO:0071051">
    <property type="term" value="P:poly(A)-dependent snoRNA 3'-end processing"/>
    <property type="evidence" value="ECO:0007669"/>
    <property type="project" value="TreeGrafter"/>
</dbReference>
<dbReference type="InterPro" id="IPR020568">
    <property type="entry name" value="Ribosomal_Su5_D2-typ_SF"/>
</dbReference>
<dbReference type="GO" id="GO:0000176">
    <property type="term" value="C:nuclear exosome (RNase complex)"/>
    <property type="evidence" value="ECO:0007669"/>
    <property type="project" value="TreeGrafter"/>
</dbReference>
<dbReference type="GO" id="GO:0034475">
    <property type="term" value="P:U4 snRNA 3'-end processing"/>
    <property type="evidence" value="ECO:0007669"/>
    <property type="project" value="TreeGrafter"/>
</dbReference>
<dbReference type="Pfam" id="PF01138">
    <property type="entry name" value="RNase_PH"/>
    <property type="match status" value="1"/>
</dbReference>
<comment type="similarity">
    <text evidence="2">Belongs to the RNase PH family.</text>
</comment>
<dbReference type="GO" id="GO:0005730">
    <property type="term" value="C:nucleolus"/>
    <property type="evidence" value="ECO:0007669"/>
    <property type="project" value="TreeGrafter"/>
</dbReference>